<evidence type="ECO:0000313" key="3">
    <source>
        <dbReference type="Proteomes" id="UP001154282"/>
    </source>
</evidence>
<organism evidence="2 3">
    <name type="scientific">Linum tenue</name>
    <dbReference type="NCBI Taxonomy" id="586396"/>
    <lineage>
        <taxon>Eukaryota</taxon>
        <taxon>Viridiplantae</taxon>
        <taxon>Streptophyta</taxon>
        <taxon>Embryophyta</taxon>
        <taxon>Tracheophyta</taxon>
        <taxon>Spermatophyta</taxon>
        <taxon>Magnoliopsida</taxon>
        <taxon>eudicotyledons</taxon>
        <taxon>Gunneridae</taxon>
        <taxon>Pentapetalae</taxon>
        <taxon>rosids</taxon>
        <taxon>fabids</taxon>
        <taxon>Malpighiales</taxon>
        <taxon>Linaceae</taxon>
        <taxon>Linum</taxon>
    </lineage>
</organism>
<dbReference type="AlphaFoldDB" id="A0AAV0MGH9"/>
<sequence>INPNSPRSLSSPSNNFPAKINHRHPCFPPSTRGKAEQRVVGSWCLSIDDEIGTKTNRSEGVRETTEE</sequence>
<accession>A0AAV0MGH9</accession>
<dbReference type="Proteomes" id="UP001154282">
    <property type="component" value="Unassembled WGS sequence"/>
</dbReference>
<gene>
    <name evidence="2" type="ORF">LITE_LOCUS28447</name>
</gene>
<dbReference type="EMBL" id="CAMGYJ010000007">
    <property type="protein sequence ID" value="CAI0445154.1"/>
    <property type="molecule type" value="Genomic_DNA"/>
</dbReference>
<proteinExistence type="predicted"/>
<feature type="region of interest" description="Disordered" evidence="1">
    <location>
        <begin position="1"/>
        <end position="34"/>
    </location>
</feature>
<reference evidence="2" key="1">
    <citation type="submission" date="2022-08" db="EMBL/GenBank/DDBJ databases">
        <authorList>
            <person name="Gutierrez-Valencia J."/>
        </authorList>
    </citation>
    <scope>NUCLEOTIDE SEQUENCE</scope>
</reference>
<keyword evidence="3" id="KW-1185">Reference proteome</keyword>
<protein>
    <submittedName>
        <fullName evidence="2">Uncharacterized protein</fullName>
    </submittedName>
</protein>
<name>A0AAV0MGH9_9ROSI</name>
<feature type="non-terminal residue" evidence="2">
    <location>
        <position position="1"/>
    </location>
</feature>
<evidence type="ECO:0000256" key="1">
    <source>
        <dbReference type="SAM" id="MobiDB-lite"/>
    </source>
</evidence>
<comment type="caution">
    <text evidence="2">The sequence shown here is derived from an EMBL/GenBank/DDBJ whole genome shotgun (WGS) entry which is preliminary data.</text>
</comment>
<evidence type="ECO:0000313" key="2">
    <source>
        <dbReference type="EMBL" id="CAI0445154.1"/>
    </source>
</evidence>
<feature type="compositionally biased region" description="Low complexity" evidence="1">
    <location>
        <begin position="1"/>
        <end position="17"/>
    </location>
</feature>